<dbReference type="Proteomes" id="UP000600071">
    <property type="component" value="Unassembled WGS sequence"/>
</dbReference>
<dbReference type="NCBIfam" id="TIGR00251">
    <property type="entry name" value="DUF167 family protein"/>
    <property type="match status" value="1"/>
</dbReference>
<dbReference type="HAMAP" id="MF_00634">
    <property type="entry name" value="UPF0235"/>
    <property type="match status" value="1"/>
</dbReference>
<protein>
    <recommendedName>
        <fullName evidence="2">UPF0235 protein EYH50_03160</fullName>
    </recommendedName>
</protein>
<dbReference type="Pfam" id="PF02594">
    <property type="entry name" value="DUF167"/>
    <property type="match status" value="1"/>
</dbReference>
<reference evidence="3" key="1">
    <citation type="journal article" date="2020" name="ISME J.">
        <title>Gammaproteobacteria mediating utilization of methyl-, sulfur- and petroleum organic compounds in deep ocean hydrothermal plumes.</title>
        <authorList>
            <person name="Zhou Z."/>
            <person name="Liu Y."/>
            <person name="Pan J."/>
            <person name="Cron B.R."/>
            <person name="Toner B.M."/>
            <person name="Anantharaman K."/>
            <person name="Breier J.A."/>
            <person name="Dick G.J."/>
            <person name="Li M."/>
        </authorList>
    </citation>
    <scope>NUCLEOTIDE SEQUENCE</scope>
    <source>
        <strain evidence="3">SZUA-1523</strain>
    </source>
</reference>
<dbReference type="InterPro" id="IPR036591">
    <property type="entry name" value="YggU-like_sf"/>
</dbReference>
<evidence type="ECO:0000256" key="1">
    <source>
        <dbReference type="ARBA" id="ARBA00010364"/>
    </source>
</evidence>
<name>A0A832ZUB6_9CREN</name>
<dbReference type="InterPro" id="IPR003746">
    <property type="entry name" value="DUF167"/>
</dbReference>
<comment type="caution">
    <text evidence="3">The sequence shown here is derived from an EMBL/GenBank/DDBJ whole genome shotgun (WGS) entry which is preliminary data.</text>
</comment>
<sequence length="144" mass="16059">MPGLVTPGTSVYARGRLESFFSQRGAIPGYVVTWWSGVEEALRAYITEGDEYVDIQIHVKPEARFTGLRLEAGELVFYTEEPPLEGRANASIIRFFSRLFGVSSSMVDIVYGARSRTKRIRIKGVNADQAIQKIIEALRESKGS</sequence>
<dbReference type="SMART" id="SM01152">
    <property type="entry name" value="DUF167"/>
    <property type="match status" value="1"/>
</dbReference>
<dbReference type="AlphaFoldDB" id="A0A832ZUB6"/>
<dbReference type="PANTHER" id="PTHR13420:SF7">
    <property type="entry name" value="UPF0235 PROTEIN C15ORF40"/>
    <property type="match status" value="1"/>
</dbReference>
<evidence type="ECO:0000313" key="3">
    <source>
        <dbReference type="EMBL" id="HIQ24026.1"/>
    </source>
</evidence>
<dbReference type="Gene3D" id="3.30.1200.10">
    <property type="entry name" value="YggU-like"/>
    <property type="match status" value="1"/>
</dbReference>
<evidence type="ECO:0000313" key="4">
    <source>
        <dbReference type="Proteomes" id="UP000600071"/>
    </source>
</evidence>
<organism evidence="3 4">
    <name type="scientific">Pyrodictium delaneyi</name>
    <dbReference type="NCBI Taxonomy" id="1273541"/>
    <lineage>
        <taxon>Archaea</taxon>
        <taxon>Thermoproteota</taxon>
        <taxon>Thermoprotei</taxon>
        <taxon>Desulfurococcales</taxon>
        <taxon>Pyrodictiaceae</taxon>
        <taxon>Pyrodictium</taxon>
    </lineage>
</organism>
<dbReference type="GO" id="GO:0005737">
    <property type="term" value="C:cytoplasm"/>
    <property type="evidence" value="ECO:0007669"/>
    <property type="project" value="TreeGrafter"/>
</dbReference>
<dbReference type="EMBL" id="DQVR01000068">
    <property type="protein sequence ID" value="HIQ24026.1"/>
    <property type="molecule type" value="Genomic_DNA"/>
</dbReference>
<dbReference type="PANTHER" id="PTHR13420">
    <property type="entry name" value="UPF0235 PROTEIN C15ORF40"/>
    <property type="match status" value="1"/>
</dbReference>
<dbReference type="SUPFAM" id="SSF69786">
    <property type="entry name" value="YggU-like"/>
    <property type="match status" value="1"/>
</dbReference>
<comment type="similarity">
    <text evidence="1 2">Belongs to the UPF0235 family.</text>
</comment>
<evidence type="ECO:0000256" key="2">
    <source>
        <dbReference type="HAMAP-Rule" id="MF_00634"/>
    </source>
</evidence>
<accession>A0A832ZUB6</accession>
<proteinExistence type="inferred from homology"/>
<gene>
    <name evidence="3" type="ORF">EYH50_03160</name>
</gene>